<dbReference type="InterPro" id="IPR036388">
    <property type="entry name" value="WH-like_DNA-bd_sf"/>
</dbReference>
<dbReference type="PROSITE" id="PS50931">
    <property type="entry name" value="HTH_LYSR"/>
    <property type="match status" value="1"/>
</dbReference>
<evidence type="ECO:0000256" key="4">
    <source>
        <dbReference type="ARBA" id="ARBA00023163"/>
    </source>
</evidence>
<dbReference type="InterPro" id="IPR036390">
    <property type="entry name" value="WH_DNA-bd_sf"/>
</dbReference>
<sequence length="326" mass="34297">MVSNRIVSASLAEMLSMAAMVTHRMIEAFHAVVQGGGVTRAAELLNVSQPSVSRLISDLETRIGLRLFERRGARLRATPAGLELFDEVERSFLALGRVEQAAAVIRDRAAGALAVAAMSALGYSLLPGLLAELRKAGAPPVRLHVVPSQVALGMLASRQVDLAFSTIPPAAAIGRPVGHYALEAQAILPPGHPLAATAGPVEAAELAAFPMVALSTGSLARADTDRAFSALGIRPTIAVETMQAHSAAQLVGAGIGFAIVDPMTASAYRATGGWVRPFRPRLDMSFSAYSWHQPGEMPWTTRLVQMVTQAIDRSDEVSSRPSVPAA</sequence>
<dbReference type="RefSeq" id="WP_207415135.1">
    <property type="nucleotide sequence ID" value="NZ_CP061179.1"/>
</dbReference>
<proteinExistence type="inferred from homology"/>
<dbReference type="Proteomes" id="UP001518989">
    <property type="component" value="Unassembled WGS sequence"/>
</dbReference>
<evidence type="ECO:0000256" key="3">
    <source>
        <dbReference type="ARBA" id="ARBA00023125"/>
    </source>
</evidence>
<dbReference type="Pfam" id="PF00126">
    <property type="entry name" value="HTH_1"/>
    <property type="match status" value="1"/>
</dbReference>
<protein>
    <submittedName>
        <fullName evidence="6">LysR family transcriptional regulator</fullName>
    </submittedName>
</protein>
<dbReference type="Pfam" id="PF03466">
    <property type="entry name" value="LysR_substrate"/>
    <property type="match status" value="1"/>
</dbReference>
<dbReference type="EMBL" id="JACTNG010000001">
    <property type="protein sequence ID" value="MBO1077728.1"/>
    <property type="molecule type" value="Genomic_DNA"/>
</dbReference>
<keyword evidence="2" id="KW-0805">Transcription regulation</keyword>
<dbReference type="PRINTS" id="PR00039">
    <property type="entry name" value="HTHLYSR"/>
</dbReference>
<dbReference type="Gene3D" id="1.10.10.10">
    <property type="entry name" value="Winged helix-like DNA-binding domain superfamily/Winged helix DNA-binding domain"/>
    <property type="match status" value="1"/>
</dbReference>
<comment type="similarity">
    <text evidence="1">Belongs to the LysR transcriptional regulatory family.</text>
</comment>
<evidence type="ECO:0000313" key="7">
    <source>
        <dbReference type="Proteomes" id="UP001518989"/>
    </source>
</evidence>
<dbReference type="InterPro" id="IPR005119">
    <property type="entry name" value="LysR_subst-bd"/>
</dbReference>
<organism evidence="6 7">
    <name type="scientific">Roseomonas haemaphysalidis</name>
    <dbReference type="NCBI Taxonomy" id="2768162"/>
    <lineage>
        <taxon>Bacteria</taxon>
        <taxon>Pseudomonadati</taxon>
        <taxon>Pseudomonadota</taxon>
        <taxon>Alphaproteobacteria</taxon>
        <taxon>Acetobacterales</taxon>
        <taxon>Roseomonadaceae</taxon>
        <taxon>Roseomonas</taxon>
    </lineage>
</organism>
<dbReference type="SUPFAM" id="SSF46785">
    <property type="entry name" value="Winged helix' DNA-binding domain"/>
    <property type="match status" value="1"/>
</dbReference>
<evidence type="ECO:0000259" key="5">
    <source>
        <dbReference type="PROSITE" id="PS50931"/>
    </source>
</evidence>
<reference evidence="6 7" key="1">
    <citation type="submission" date="2020-09" db="EMBL/GenBank/DDBJ databases">
        <title>Roseomonas.</title>
        <authorList>
            <person name="Zhu W."/>
        </authorList>
    </citation>
    <scope>NUCLEOTIDE SEQUENCE [LARGE SCALE GENOMIC DNA]</scope>
    <source>
        <strain evidence="6 7">573</strain>
    </source>
</reference>
<dbReference type="Gene3D" id="3.40.190.10">
    <property type="entry name" value="Periplasmic binding protein-like II"/>
    <property type="match status" value="2"/>
</dbReference>
<keyword evidence="7" id="KW-1185">Reference proteome</keyword>
<dbReference type="InterPro" id="IPR000847">
    <property type="entry name" value="LysR_HTH_N"/>
</dbReference>
<evidence type="ECO:0000256" key="2">
    <source>
        <dbReference type="ARBA" id="ARBA00023015"/>
    </source>
</evidence>
<gene>
    <name evidence="6" type="ORF">IAI61_01700</name>
</gene>
<comment type="caution">
    <text evidence="6">The sequence shown here is derived from an EMBL/GenBank/DDBJ whole genome shotgun (WGS) entry which is preliminary data.</text>
</comment>
<keyword evidence="4" id="KW-0804">Transcription</keyword>
<dbReference type="PANTHER" id="PTHR30427:SF1">
    <property type="entry name" value="TRANSCRIPTIONAL ACTIVATOR PROTEIN LYSR"/>
    <property type="match status" value="1"/>
</dbReference>
<name>A0ABS3KJT7_9PROT</name>
<dbReference type="PANTHER" id="PTHR30427">
    <property type="entry name" value="TRANSCRIPTIONAL ACTIVATOR PROTEIN LYSR"/>
    <property type="match status" value="1"/>
</dbReference>
<accession>A0ABS3KJT7</accession>
<dbReference type="SUPFAM" id="SSF53850">
    <property type="entry name" value="Periplasmic binding protein-like II"/>
    <property type="match status" value="1"/>
</dbReference>
<feature type="domain" description="HTH lysR-type" evidence="5">
    <location>
        <begin position="26"/>
        <end position="78"/>
    </location>
</feature>
<evidence type="ECO:0000256" key="1">
    <source>
        <dbReference type="ARBA" id="ARBA00009437"/>
    </source>
</evidence>
<keyword evidence="3" id="KW-0238">DNA-binding</keyword>
<evidence type="ECO:0000313" key="6">
    <source>
        <dbReference type="EMBL" id="MBO1077728.1"/>
    </source>
</evidence>